<protein>
    <submittedName>
        <fullName evidence="1">Uncharacterized protein</fullName>
    </submittedName>
</protein>
<comment type="caution">
    <text evidence="1">The sequence shown here is derived from an EMBL/GenBank/DDBJ whole genome shotgun (WGS) entry which is preliminary data.</text>
</comment>
<sequence length="174" mass="19820">MRLFASAFIQLEEFYWIRAQVSLQFCRKLLLISIDVVSSVPDLKQCYHHVNKQHCCLPPSTHTHPHPGTSSIVVSEVLGPILMMELPAYSAFLMLQAGGTLSSLRYCANMFYIESIPLKMSVAGAHFFPDPQPYGVRRGRLRKYKFYLLCVSIQQTVCFTKTTLRLSYQATCYA</sequence>
<organism evidence="1 2">
    <name type="scientific">Necator americanus</name>
    <name type="common">Human hookworm</name>
    <dbReference type="NCBI Taxonomy" id="51031"/>
    <lineage>
        <taxon>Eukaryota</taxon>
        <taxon>Metazoa</taxon>
        <taxon>Ecdysozoa</taxon>
        <taxon>Nematoda</taxon>
        <taxon>Chromadorea</taxon>
        <taxon>Rhabditida</taxon>
        <taxon>Rhabditina</taxon>
        <taxon>Rhabditomorpha</taxon>
        <taxon>Strongyloidea</taxon>
        <taxon>Ancylostomatidae</taxon>
        <taxon>Bunostominae</taxon>
        <taxon>Necator</taxon>
    </lineage>
</organism>
<accession>A0ABR1BIN3</accession>
<gene>
    <name evidence="1" type="primary">Necator_chrI.g270</name>
    <name evidence="1" type="ORF">RB195_004149</name>
</gene>
<dbReference type="EMBL" id="JAVFWL010000001">
    <property type="protein sequence ID" value="KAK6725656.1"/>
    <property type="molecule type" value="Genomic_DNA"/>
</dbReference>
<keyword evidence="2" id="KW-1185">Reference proteome</keyword>
<reference evidence="1 2" key="1">
    <citation type="submission" date="2023-08" db="EMBL/GenBank/DDBJ databases">
        <title>A Necator americanus chromosomal reference genome.</title>
        <authorList>
            <person name="Ilik V."/>
            <person name="Petrzelkova K.J."/>
            <person name="Pardy F."/>
            <person name="Fuh T."/>
            <person name="Niatou-Singa F.S."/>
            <person name="Gouil Q."/>
            <person name="Baker L."/>
            <person name="Ritchie M.E."/>
            <person name="Jex A.R."/>
            <person name="Gazzola D."/>
            <person name="Li H."/>
            <person name="Toshio Fujiwara R."/>
            <person name="Zhan B."/>
            <person name="Aroian R.V."/>
            <person name="Pafco B."/>
            <person name="Schwarz E.M."/>
        </authorList>
    </citation>
    <scope>NUCLEOTIDE SEQUENCE [LARGE SCALE GENOMIC DNA]</scope>
    <source>
        <strain evidence="1 2">Aroian</strain>
        <tissue evidence="1">Whole animal</tissue>
    </source>
</reference>
<name>A0ABR1BIN3_NECAM</name>
<dbReference type="Proteomes" id="UP001303046">
    <property type="component" value="Unassembled WGS sequence"/>
</dbReference>
<proteinExistence type="predicted"/>
<evidence type="ECO:0000313" key="2">
    <source>
        <dbReference type="Proteomes" id="UP001303046"/>
    </source>
</evidence>
<evidence type="ECO:0000313" key="1">
    <source>
        <dbReference type="EMBL" id="KAK6725656.1"/>
    </source>
</evidence>